<organism evidence="7 8">
    <name type="scientific">Cyclotella atomus</name>
    <dbReference type="NCBI Taxonomy" id="382360"/>
    <lineage>
        <taxon>Eukaryota</taxon>
        <taxon>Sar</taxon>
        <taxon>Stramenopiles</taxon>
        <taxon>Ochrophyta</taxon>
        <taxon>Bacillariophyta</taxon>
        <taxon>Coscinodiscophyceae</taxon>
        <taxon>Thalassiosirophycidae</taxon>
        <taxon>Stephanodiscales</taxon>
        <taxon>Stephanodiscaceae</taxon>
        <taxon>Cyclotella</taxon>
    </lineage>
</organism>
<dbReference type="EMBL" id="JALLPJ020000389">
    <property type="protein sequence ID" value="KAL3793494.1"/>
    <property type="molecule type" value="Genomic_DNA"/>
</dbReference>
<dbReference type="SUPFAM" id="SSF53098">
    <property type="entry name" value="Ribonuclease H-like"/>
    <property type="match status" value="1"/>
</dbReference>
<dbReference type="GO" id="GO:0005634">
    <property type="term" value="C:nucleus"/>
    <property type="evidence" value="ECO:0007669"/>
    <property type="project" value="UniProtKB-SubCell"/>
</dbReference>
<gene>
    <name evidence="7" type="ORF">ACHAWO_002105</name>
</gene>
<dbReference type="InterPro" id="IPR012337">
    <property type="entry name" value="RNaseH-like_sf"/>
</dbReference>
<dbReference type="Proteomes" id="UP001530400">
    <property type="component" value="Unassembled WGS sequence"/>
</dbReference>
<name>A0ABD3PZB2_9STRA</name>
<proteinExistence type="predicted"/>
<keyword evidence="5" id="KW-0539">Nucleus</keyword>
<accession>A0ABD3PZB2</accession>
<evidence type="ECO:0000256" key="3">
    <source>
        <dbReference type="ARBA" id="ARBA00022771"/>
    </source>
</evidence>
<comment type="subcellular location">
    <subcellularLocation>
        <location evidence="1">Nucleus</location>
    </subcellularLocation>
</comment>
<dbReference type="PANTHER" id="PTHR46481:SF10">
    <property type="entry name" value="ZINC FINGER BED DOMAIN-CONTAINING PROTEIN 39"/>
    <property type="match status" value="1"/>
</dbReference>
<keyword evidence="3" id="KW-0863">Zinc-finger</keyword>
<dbReference type="AlphaFoldDB" id="A0ABD3PZB2"/>
<keyword evidence="8" id="KW-1185">Reference proteome</keyword>
<evidence type="ECO:0000313" key="7">
    <source>
        <dbReference type="EMBL" id="KAL3793494.1"/>
    </source>
</evidence>
<keyword evidence="4" id="KW-0862">Zinc</keyword>
<reference evidence="7 8" key="1">
    <citation type="submission" date="2024-10" db="EMBL/GenBank/DDBJ databases">
        <title>Updated reference genomes for cyclostephanoid diatoms.</title>
        <authorList>
            <person name="Roberts W.R."/>
            <person name="Alverson A.J."/>
        </authorList>
    </citation>
    <scope>NUCLEOTIDE SEQUENCE [LARGE SCALE GENOMIC DNA]</scope>
    <source>
        <strain evidence="7 8">AJA010-31</strain>
    </source>
</reference>
<comment type="caution">
    <text evidence="7">The sequence shown here is derived from an EMBL/GenBank/DDBJ whole genome shotgun (WGS) entry which is preliminary data.</text>
</comment>
<evidence type="ECO:0000256" key="2">
    <source>
        <dbReference type="ARBA" id="ARBA00022723"/>
    </source>
</evidence>
<dbReference type="InterPro" id="IPR052035">
    <property type="entry name" value="ZnF_BED_domain_contain"/>
</dbReference>
<evidence type="ECO:0000256" key="6">
    <source>
        <dbReference type="SAM" id="MobiDB-lite"/>
    </source>
</evidence>
<evidence type="ECO:0000256" key="4">
    <source>
        <dbReference type="ARBA" id="ARBA00022833"/>
    </source>
</evidence>
<evidence type="ECO:0000256" key="1">
    <source>
        <dbReference type="ARBA" id="ARBA00004123"/>
    </source>
</evidence>
<sequence>MDPARAVARNAAAREASAEGDNPNPVLPTDKAQQMITQHYQKGLTLEQHKKAYLAGLAIWVIVECIPFSACEKLTFHAMFEPFSIVAAEIVTRGNRTALRDYVVLLGKMAKLATEIECRSWTMDHWTPCSREVTYTCTTKSAINENWELINILTDFKVFEGSTRRQRILDYMQEQLRFSDEDPDVFYGVVDTTGSMGVLTRLCRDARFEVGYCTEHNFHLNALIAFNDENVPGADGVMKKCRALVEYFNKSTQATSELLKVQRQLKHYENMIAVGVVQDVVTRWWSTIRTLQRLLRLRKALRTMNIDDTLADDMLPTDEQWVIIEQICDCLHTMSKFQQVLEGGKFVTASLVIVAVFRIQETQ</sequence>
<protein>
    <submittedName>
        <fullName evidence="7">Uncharacterized protein</fullName>
    </submittedName>
</protein>
<dbReference type="PANTHER" id="PTHR46481">
    <property type="entry name" value="ZINC FINGER BED DOMAIN-CONTAINING PROTEIN 4"/>
    <property type="match status" value="1"/>
</dbReference>
<feature type="region of interest" description="Disordered" evidence="6">
    <location>
        <begin position="9"/>
        <end position="29"/>
    </location>
</feature>
<evidence type="ECO:0000256" key="5">
    <source>
        <dbReference type="ARBA" id="ARBA00023242"/>
    </source>
</evidence>
<evidence type="ECO:0000313" key="8">
    <source>
        <dbReference type="Proteomes" id="UP001530400"/>
    </source>
</evidence>
<keyword evidence="2" id="KW-0479">Metal-binding</keyword>
<dbReference type="GO" id="GO:0008270">
    <property type="term" value="F:zinc ion binding"/>
    <property type="evidence" value="ECO:0007669"/>
    <property type="project" value="UniProtKB-KW"/>
</dbReference>